<dbReference type="InterPro" id="IPR041322">
    <property type="entry name" value="SYCP2_ARLD"/>
</dbReference>
<feature type="region of interest" description="Disordered" evidence="6">
    <location>
        <begin position="839"/>
        <end position="869"/>
    </location>
</feature>
<organism evidence="9 10">
    <name type="scientific">Callorhinchus milii</name>
    <name type="common">Ghost shark</name>
    <dbReference type="NCBI Taxonomy" id="7868"/>
    <lineage>
        <taxon>Eukaryota</taxon>
        <taxon>Metazoa</taxon>
        <taxon>Chordata</taxon>
        <taxon>Craniata</taxon>
        <taxon>Vertebrata</taxon>
        <taxon>Chondrichthyes</taxon>
        <taxon>Holocephali</taxon>
        <taxon>Chimaeriformes</taxon>
        <taxon>Callorhinchidae</taxon>
        <taxon>Callorhinchus</taxon>
    </lineage>
</organism>
<evidence type="ECO:0000313" key="10">
    <source>
        <dbReference type="Proteomes" id="UP000314986"/>
    </source>
</evidence>
<dbReference type="Proteomes" id="UP000314986">
    <property type="component" value="Unassembled WGS sequence"/>
</dbReference>
<feature type="compositionally biased region" description="Basic residues" evidence="6">
    <location>
        <begin position="854"/>
        <end position="867"/>
    </location>
</feature>
<accession>A0A4W3J0Z6</accession>
<dbReference type="GO" id="GO:0007143">
    <property type="term" value="P:female meiotic nuclear division"/>
    <property type="evidence" value="ECO:0007669"/>
    <property type="project" value="TreeGrafter"/>
</dbReference>
<evidence type="ECO:0000259" key="7">
    <source>
        <dbReference type="Pfam" id="PF18581"/>
    </source>
</evidence>
<feature type="compositionally biased region" description="Polar residues" evidence="6">
    <location>
        <begin position="911"/>
        <end position="920"/>
    </location>
</feature>
<comment type="subcellular location">
    <subcellularLocation>
        <location evidence="2">Chromosome</location>
    </subcellularLocation>
    <subcellularLocation>
        <location evidence="1">Nucleus</location>
    </subcellularLocation>
</comment>
<evidence type="ECO:0000313" key="9">
    <source>
        <dbReference type="Ensembl" id="ENSCMIP00000036644.1"/>
    </source>
</evidence>
<evidence type="ECO:0000256" key="6">
    <source>
        <dbReference type="SAM" id="MobiDB-lite"/>
    </source>
</evidence>
<dbReference type="GO" id="GO:0000779">
    <property type="term" value="C:condensed chromosome, centromeric region"/>
    <property type="evidence" value="ECO:0007669"/>
    <property type="project" value="TreeGrafter"/>
</dbReference>
<evidence type="ECO:0000256" key="3">
    <source>
        <dbReference type="ARBA" id="ARBA00007960"/>
    </source>
</evidence>
<dbReference type="PANTHER" id="PTHR15607">
    <property type="entry name" value="SYNAPTONEMAL COMPLEX PROTEIN-RELATED"/>
    <property type="match status" value="1"/>
</dbReference>
<reference evidence="10" key="3">
    <citation type="journal article" date="2014" name="Nature">
        <title>Elephant shark genome provides unique insights into gnathostome evolution.</title>
        <authorList>
            <consortium name="International Elephant Shark Genome Sequencing Consortium"/>
            <person name="Venkatesh B."/>
            <person name="Lee A.P."/>
            <person name="Ravi V."/>
            <person name="Maurya A.K."/>
            <person name="Lian M.M."/>
            <person name="Swann J.B."/>
            <person name="Ohta Y."/>
            <person name="Flajnik M.F."/>
            <person name="Sutoh Y."/>
            <person name="Kasahara M."/>
            <person name="Hoon S."/>
            <person name="Gangu V."/>
            <person name="Roy S.W."/>
            <person name="Irimia M."/>
            <person name="Korzh V."/>
            <person name="Kondrychyn I."/>
            <person name="Lim Z.W."/>
            <person name="Tay B.H."/>
            <person name="Tohari S."/>
            <person name="Kong K.W."/>
            <person name="Ho S."/>
            <person name="Lorente-Galdos B."/>
            <person name="Quilez J."/>
            <person name="Marques-Bonet T."/>
            <person name="Raney B.J."/>
            <person name="Ingham P.W."/>
            <person name="Tay A."/>
            <person name="Hillier L.W."/>
            <person name="Minx P."/>
            <person name="Boehm T."/>
            <person name="Wilson R.K."/>
            <person name="Brenner S."/>
            <person name="Warren W.C."/>
        </authorList>
    </citation>
    <scope>NUCLEOTIDE SEQUENCE [LARGE SCALE GENOMIC DNA]</scope>
</reference>
<evidence type="ECO:0000256" key="1">
    <source>
        <dbReference type="ARBA" id="ARBA00004123"/>
    </source>
</evidence>
<dbReference type="Pfam" id="PF18581">
    <property type="entry name" value="SYCP2_ARLD"/>
    <property type="match status" value="1"/>
</dbReference>
<evidence type="ECO:0000256" key="4">
    <source>
        <dbReference type="ARBA" id="ARBA00022454"/>
    </source>
</evidence>
<keyword evidence="5" id="KW-0539">Nucleus</keyword>
<reference evidence="9" key="4">
    <citation type="submission" date="2025-08" db="UniProtKB">
        <authorList>
            <consortium name="Ensembl"/>
        </authorList>
    </citation>
    <scope>IDENTIFICATION</scope>
</reference>
<feature type="region of interest" description="Disordered" evidence="6">
    <location>
        <begin position="974"/>
        <end position="1001"/>
    </location>
</feature>
<feature type="region of interest" description="Disordered" evidence="6">
    <location>
        <begin position="537"/>
        <end position="564"/>
    </location>
</feature>
<dbReference type="OMA" id="MCEEFNT"/>
<reference evidence="10" key="2">
    <citation type="journal article" date="2007" name="PLoS Biol.">
        <title>Survey sequencing and comparative analysis of the elephant shark (Callorhinchus milii) genome.</title>
        <authorList>
            <person name="Venkatesh B."/>
            <person name="Kirkness E.F."/>
            <person name="Loh Y.H."/>
            <person name="Halpern A.L."/>
            <person name="Lee A.P."/>
            <person name="Johnson J."/>
            <person name="Dandona N."/>
            <person name="Viswanathan L.D."/>
            <person name="Tay A."/>
            <person name="Venter J.C."/>
            <person name="Strausberg R.L."/>
            <person name="Brenner S."/>
        </authorList>
    </citation>
    <scope>NUCLEOTIDE SEQUENCE [LARGE SCALE GENOMIC DNA]</scope>
</reference>
<feature type="domain" description="Synaptonemal complex protein 2 armadillo-repeat-like" evidence="7">
    <location>
        <begin position="8"/>
        <end position="181"/>
    </location>
</feature>
<dbReference type="GeneTree" id="ENSGT00530000063859"/>
<feature type="compositionally biased region" description="Low complexity" evidence="6">
    <location>
        <begin position="1253"/>
        <end position="1278"/>
    </location>
</feature>
<dbReference type="InParanoid" id="A0A4W3J0Z6"/>
<name>A0A4W3J0Z6_CALMI</name>
<dbReference type="GO" id="GO:0000800">
    <property type="term" value="C:lateral element"/>
    <property type="evidence" value="ECO:0007669"/>
    <property type="project" value="TreeGrafter"/>
</dbReference>
<feature type="region of interest" description="Disordered" evidence="6">
    <location>
        <begin position="911"/>
        <end position="947"/>
    </location>
</feature>
<feature type="compositionally biased region" description="Basic residues" evidence="6">
    <location>
        <begin position="987"/>
        <end position="1001"/>
    </location>
</feature>
<evidence type="ECO:0000256" key="5">
    <source>
        <dbReference type="ARBA" id="ARBA00023242"/>
    </source>
</evidence>
<keyword evidence="10" id="KW-1185">Reference proteome</keyword>
<feature type="region of interest" description="Disordered" evidence="6">
    <location>
        <begin position="1246"/>
        <end position="1278"/>
    </location>
</feature>
<dbReference type="Ensembl" id="ENSCMIT00000037185.1">
    <property type="protein sequence ID" value="ENSCMIP00000036644.1"/>
    <property type="gene ID" value="ENSCMIG00000015482.1"/>
</dbReference>
<dbReference type="InterPro" id="IPR024835">
    <property type="entry name" value="SYCP2-like"/>
</dbReference>
<evidence type="ECO:0008006" key="11">
    <source>
        <dbReference type="Google" id="ProtNLM"/>
    </source>
</evidence>
<feature type="domain" description="Synaptonemal complex protein 2 Spt16M-like" evidence="8">
    <location>
        <begin position="277"/>
        <end position="390"/>
    </location>
</feature>
<sequence>MHTGQEVQLEKLIDDAIKRRSFKSLEELQEESNESVSCKCSKQLIHKLNKLIQRELSKKEVRNVSLLLNCIQRYGRSMTILGEDGLTTMIKQGLVHKMVSWFEKTRAIWAEGGKEKSDALINLAEDFFDALMVVFDANSEGRCQVLDTFLHRIGCLVTDPDINICIQEEGIRKMNIMLGQMLLNDRKTILSSDEMQLLMSNFGKRVLDAGDYNFQVAITEGLCRMMSESQRKELADQWFCMEFVANAFRRIRDSEFETDCRRFLNQVNGMLGERTSVFTFPCLEAFLDKYELQMPSDDKLEEFWIDFNVGSKSISFYVVTAEDDEEPLWETVCMPKEEVENYSIEVKDGKKLLAINMKNPLRIGINEGIEILIYFDLTLDVISTLQKVYGCSKFKGLAVKNKTSDAQTEVNIILHGSNSQAMVVQDQLSPPHHTEKGLLGSERKFSGKPECLRTIDTDSEGIASRKRNSMYPPLPATASNQKMSEGTMMVTGTKSYCASAAVDSTQAKKGRVKLPLEMKSSSAGSISLKINELTFEEMEQGSSKHPKTTASKPTRERSSKKISASKVAEMLQEVTASYHKPGDIIPDSQPVGFKAKPVLPGLIDSKSVFKKCWISDSPVSSCSTQEKRTSCLEYSFQQDNGIVKQQSFYSIFDGKSPIQEVQNNSKNLKRKKMEQQLTEKLEKITPGKNNKKGGAESYSTKRVQHCLDTKLSPELSTVETLALDSDYKTKCTETLTSGYCIRRSEVANGKFDDICQSTISNKQDGPKRDSCSKRFGVDLTCKEDETEDDQRENDDENESNTITQTMIKEIAAKYRKTREAPLADEDVNMLILSRSHLDKSQPLSNKLPNEKNAKRGSSKKQRVTAKSKMKDRTTDVYNFDANSIDEPTIKLGVKFTAGYQQPRTTMNTIKQPKEQNIQKSLTRKEEENKPAGRKNKKRFFTDTDTDGKTDISWLRESNRKPKRKMIAYGRQRKQNVTENTNEEGHAIPHKNKIEKKSKLRKKSDELEAKLIQTRPERKPAACRPRRKTAVQTCYRELSMSELDSDQESFTFSPRRERSIIKHKPEPTKRVSKSNKREATTPIVSTTPRELSRYKKIEDFRFLSFPAVSSIEKLRYEEMSEPKNLTSCSSPLESEPSMQLDSSPELLRAPSTSKGKTAMKFHKSRKSFAKSITPQSSPSQSTTKKKCTAEDVSSDLSLNSLPQVIPSVLQSCEVDEKIEEDEDLYRESLTKNNEECISVDKFRSPEGSAYTARSSSNSSLKTNLSKKIGATTGEETSSTSAIMEVNRRQIDRILQMKIHVSGPSSPRSSILKRIYREVHPSSPDGIVDEVELKVRGMRLHPRKLFKCDIENQSIGKGIITPGKAICQSTNNQVKIYCKIHQKVLHCL</sequence>
<dbReference type="GO" id="GO:0007140">
    <property type="term" value="P:male meiotic nuclear division"/>
    <property type="evidence" value="ECO:0007669"/>
    <property type="project" value="TreeGrafter"/>
</dbReference>
<feature type="compositionally biased region" description="Polar residues" evidence="6">
    <location>
        <begin position="540"/>
        <end position="552"/>
    </location>
</feature>
<feature type="region of interest" description="Disordered" evidence="6">
    <location>
        <begin position="782"/>
        <end position="801"/>
    </location>
</feature>
<feature type="compositionally biased region" description="Polar residues" evidence="6">
    <location>
        <begin position="1122"/>
        <end position="1141"/>
    </location>
</feature>
<evidence type="ECO:0000256" key="2">
    <source>
        <dbReference type="ARBA" id="ARBA00004286"/>
    </source>
</evidence>
<feature type="compositionally biased region" description="Low complexity" evidence="6">
    <location>
        <begin position="1169"/>
        <end position="1181"/>
    </location>
</feature>
<reference evidence="10" key="1">
    <citation type="journal article" date="2006" name="Science">
        <title>Ancient noncoding elements conserved in the human genome.</title>
        <authorList>
            <person name="Venkatesh B."/>
            <person name="Kirkness E.F."/>
            <person name="Loh Y.H."/>
            <person name="Halpern A.L."/>
            <person name="Lee A.P."/>
            <person name="Johnson J."/>
            <person name="Dandona N."/>
            <person name="Viswanathan L.D."/>
            <person name="Tay A."/>
            <person name="Venter J.C."/>
            <person name="Strausberg R.L."/>
            <person name="Brenner S."/>
        </authorList>
    </citation>
    <scope>NUCLEOTIDE SEQUENCE [LARGE SCALE GENOMIC DNA]</scope>
</reference>
<dbReference type="InterPro" id="IPR040560">
    <property type="entry name" value="SYCP2_SLD"/>
</dbReference>
<proteinExistence type="inferred from homology"/>
<feature type="compositionally biased region" description="Acidic residues" evidence="6">
    <location>
        <begin position="784"/>
        <end position="798"/>
    </location>
</feature>
<dbReference type="PANTHER" id="PTHR15607:SF12">
    <property type="entry name" value="SYNAPTONEMAL COMPLEX PROTEIN 2"/>
    <property type="match status" value="1"/>
</dbReference>
<comment type="similarity">
    <text evidence="3">Belongs to the SYCP2 family.</text>
</comment>
<feature type="compositionally biased region" description="Basic residues" evidence="6">
    <location>
        <begin position="1156"/>
        <end position="1167"/>
    </location>
</feature>
<evidence type="ECO:0000259" key="8">
    <source>
        <dbReference type="Pfam" id="PF18584"/>
    </source>
</evidence>
<keyword evidence="4" id="KW-0158">Chromosome</keyword>
<dbReference type="Pfam" id="PF18584">
    <property type="entry name" value="SYCP2_SLD"/>
    <property type="match status" value="1"/>
</dbReference>
<reference evidence="9" key="5">
    <citation type="submission" date="2025-09" db="UniProtKB">
        <authorList>
            <consortium name="Ensembl"/>
        </authorList>
    </citation>
    <scope>IDENTIFICATION</scope>
</reference>
<protein>
    <recommendedName>
        <fullName evidence="11">Synaptonemal complex protein 2</fullName>
    </recommendedName>
</protein>
<feature type="region of interest" description="Disordered" evidence="6">
    <location>
        <begin position="1119"/>
        <end position="1187"/>
    </location>
</feature>
<dbReference type="STRING" id="7868.ENSCMIP00000036644"/>